<dbReference type="AlphaFoldDB" id="A0AA47MTY8"/>
<organism evidence="3 4">
    <name type="scientific">Merluccius polli</name>
    <name type="common">Benguela hake</name>
    <name type="synonym">Merluccius cadenati</name>
    <dbReference type="NCBI Taxonomy" id="89951"/>
    <lineage>
        <taxon>Eukaryota</taxon>
        <taxon>Metazoa</taxon>
        <taxon>Chordata</taxon>
        <taxon>Craniata</taxon>
        <taxon>Vertebrata</taxon>
        <taxon>Euteleostomi</taxon>
        <taxon>Actinopterygii</taxon>
        <taxon>Neopterygii</taxon>
        <taxon>Teleostei</taxon>
        <taxon>Neoteleostei</taxon>
        <taxon>Acanthomorphata</taxon>
        <taxon>Zeiogadaria</taxon>
        <taxon>Gadariae</taxon>
        <taxon>Gadiformes</taxon>
        <taxon>Gadoidei</taxon>
        <taxon>Merlucciidae</taxon>
        <taxon>Merluccius</taxon>
    </lineage>
</organism>
<feature type="region of interest" description="Disordered" evidence="1">
    <location>
        <begin position="35"/>
        <end position="69"/>
    </location>
</feature>
<dbReference type="Pfam" id="PF05699">
    <property type="entry name" value="Dimer_Tnp_hAT"/>
    <property type="match status" value="1"/>
</dbReference>
<reference evidence="3" key="1">
    <citation type="journal article" date="2023" name="Front. Mar. Sci.">
        <title>A new Merluccius polli reference genome to investigate the effects of global change in West African waters.</title>
        <authorList>
            <person name="Mateo J.L."/>
            <person name="Blanco-Fernandez C."/>
            <person name="Garcia-Vazquez E."/>
            <person name="Machado-Schiaffino G."/>
        </authorList>
    </citation>
    <scope>NUCLEOTIDE SEQUENCE</scope>
    <source>
        <strain evidence="3">C29</strain>
        <tissue evidence="3">Fin</tissue>
    </source>
</reference>
<dbReference type="SUPFAM" id="SSF53098">
    <property type="entry name" value="Ribonuclease H-like"/>
    <property type="match status" value="1"/>
</dbReference>
<evidence type="ECO:0000259" key="2">
    <source>
        <dbReference type="Pfam" id="PF05699"/>
    </source>
</evidence>
<dbReference type="PANTHER" id="PTHR47611">
    <property type="entry name" value="HAT DIMERISATION DOMAIN, C-TERMINAL"/>
    <property type="match status" value="1"/>
</dbReference>
<name>A0AA47MTY8_MERPO</name>
<keyword evidence="4" id="KW-1185">Reference proteome</keyword>
<evidence type="ECO:0000313" key="4">
    <source>
        <dbReference type="Proteomes" id="UP001174136"/>
    </source>
</evidence>
<gene>
    <name evidence="3" type="primary">TRAC9_3</name>
    <name evidence="3" type="ORF">N1851_014002</name>
</gene>
<sequence>MKNVLNISSFVDPRFKRIFAENLDGTVKACSDEEMALTTQEPPDTEEPPAAITQSTSTTTKRKQKTRSGLLQRITTAKNRAGATGSAMPSTQEKLDSEVKLYLSLPAISAEADPLAWWKAQVEEMPMLLKVARKYLCIPATSVPSERVFSTSGHILSPHT</sequence>
<dbReference type="GO" id="GO:0046983">
    <property type="term" value="F:protein dimerization activity"/>
    <property type="evidence" value="ECO:0007669"/>
    <property type="project" value="InterPro"/>
</dbReference>
<proteinExistence type="predicted"/>
<dbReference type="PANTHER" id="PTHR47611:SF3">
    <property type="entry name" value="HAT C-TERMINAL DIMERISATION DOMAIN-CONTAINING PROTEIN"/>
    <property type="match status" value="1"/>
</dbReference>
<dbReference type="Proteomes" id="UP001174136">
    <property type="component" value="Unassembled WGS sequence"/>
</dbReference>
<accession>A0AA47MTY8</accession>
<evidence type="ECO:0000256" key="1">
    <source>
        <dbReference type="SAM" id="MobiDB-lite"/>
    </source>
</evidence>
<dbReference type="InterPro" id="IPR012337">
    <property type="entry name" value="RNaseH-like_sf"/>
</dbReference>
<feature type="domain" description="HAT C-terminal dimerisation" evidence="2">
    <location>
        <begin position="100"/>
        <end position="160"/>
    </location>
</feature>
<dbReference type="EMBL" id="JAOPHQ010002562">
    <property type="protein sequence ID" value="KAK0146663.1"/>
    <property type="molecule type" value="Genomic_DNA"/>
</dbReference>
<evidence type="ECO:0000313" key="3">
    <source>
        <dbReference type="EMBL" id="KAK0146663.1"/>
    </source>
</evidence>
<comment type="caution">
    <text evidence="3">The sequence shown here is derived from an EMBL/GenBank/DDBJ whole genome shotgun (WGS) entry which is preliminary data.</text>
</comment>
<protein>
    <submittedName>
        <fullName evidence="3">AC9 transposase</fullName>
    </submittedName>
</protein>
<dbReference type="InterPro" id="IPR008906">
    <property type="entry name" value="HATC_C_dom"/>
</dbReference>